<protein>
    <submittedName>
        <fullName evidence="1">Uncharacterized protein</fullName>
    </submittedName>
</protein>
<organism evidence="1 2">
    <name type="scientific">Bartonella chomelii</name>
    <dbReference type="NCBI Taxonomy" id="236402"/>
    <lineage>
        <taxon>Bacteria</taxon>
        <taxon>Pseudomonadati</taxon>
        <taxon>Pseudomonadota</taxon>
        <taxon>Alphaproteobacteria</taxon>
        <taxon>Hyphomicrobiales</taxon>
        <taxon>Bartonellaceae</taxon>
        <taxon>Bartonella</taxon>
    </lineage>
</organism>
<accession>A0ABR6E3A5</accession>
<evidence type="ECO:0000313" key="2">
    <source>
        <dbReference type="Proteomes" id="UP000548119"/>
    </source>
</evidence>
<comment type="caution">
    <text evidence="1">The sequence shown here is derived from an EMBL/GenBank/DDBJ whole genome shotgun (WGS) entry which is preliminary data.</text>
</comment>
<keyword evidence="2" id="KW-1185">Reference proteome</keyword>
<gene>
    <name evidence="1" type="ORF">GGR10_000887</name>
</gene>
<dbReference type="EMBL" id="JACJIR010000002">
    <property type="protein sequence ID" value="MBA9083046.1"/>
    <property type="molecule type" value="Genomic_DNA"/>
</dbReference>
<proteinExistence type="predicted"/>
<dbReference type="Proteomes" id="UP000548119">
    <property type="component" value="Unassembled WGS sequence"/>
</dbReference>
<name>A0ABR6E3A5_9HYPH</name>
<reference evidence="1 2" key="1">
    <citation type="submission" date="2020-08" db="EMBL/GenBank/DDBJ databases">
        <title>Genomic Encyclopedia of Type Strains, Phase IV (KMG-IV): sequencing the most valuable type-strain genomes for metagenomic binning, comparative biology and taxonomic classification.</title>
        <authorList>
            <person name="Goeker M."/>
        </authorList>
    </citation>
    <scope>NUCLEOTIDE SEQUENCE [LARGE SCALE GENOMIC DNA]</scope>
    <source>
        <strain evidence="1 2">DSM 21431</strain>
    </source>
</reference>
<evidence type="ECO:0000313" key="1">
    <source>
        <dbReference type="EMBL" id="MBA9083046.1"/>
    </source>
</evidence>
<sequence length="29" mass="3291">MMCCGVHAVILREMPYHFAKVTVGGWLKL</sequence>